<feature type="compositionally biased region" description="Polar residues" evidence="1">
    <location>
        <begin position="122"/>
        <end position="143"/>
    </location>
</feature>
<organism evidence="2 3">
    <name type="scientific">Exidia glandulosa HHB12029</name>
    <dbReference type="NCBI Taxonomy" id="1314781"/>
    <lineage>
        <taxon>Eukaryota</taxon>
        <taxon>Fungi</taxon>
        <taxon>Dikarya</taxon>
        <taxon>Basidiomycota</taxon>
        <taxon>Agaricomycotina</taxon>
        <taxon>Agaricomycetes</taxon>
        <taxon>Auriculariales</taxon>
        <taxon>Exidiaceae</taxon>
        <taxon>Exidia</taxon>
    </lineage>
</organism>
<sequence length="710" mass="76821">MTYQETYLIQSSPSNAPSLAASEPMLPAAAGTGHSEELAQNASKRAQPSHPPPENAATANPSTAPQPDTLVNLRPDQVQQLFKNVHPDQLSKMLQMIAPSVLQPMGIVASSSSLPPKASSSRPWSGATTATSRQTGNVQSDTRMANPEATRDSLPKNTIHTNDRLQSQTRAGHSQNPSSSSDRGLDSQHRRPTPPRLSESERYAPPDSPDVTQTRAYLEAELYAPRDEDEPPRRNEPSQTQRYEEQRSNRSHSRSIGEERRPMRGRQAAPPDPTAGYRPREGHEYQPRDASLRRFNDEIVALQGQAFAPQQHSAALAGSSPQTQVRSGAGGEDPSVTALRIAMETITREAARAATSEARYSHLRLEHEQLKEKIIAMTQNFEVRLDQVVREQMARSEEMFKQQNDRLRSMEEKLRAAQAETHAAQNALRHAEMQAAQARRGSVTAANAPHGHGHGYRQNSAPAPAPAAQHLDEDSHAHSQYVTHQQQLLRHQAAANSQHRHGTPSTSGSGDVVPRDGISGRSYSAAPGGSQGQGQGQGQTRRPPSPSTSPRAEVEARKQRLAAIQASLSETPRPHPDAPPPQHDSQAPRGTKRVLSQGVHNSSNSSGSATESPAHRSVPVPVPAAAERDSPPHKRARAEAPVVEDAVTVDAERLSVIYQRDPAGNHVCKVCTLNQGTGGGRVGFPPETEPQALAAHARAAHRSAWDAAQT</sequence>
<keyword evidence="3" id="KW-1185">Reference proteome</keyword>
<feature type="region of interest" description="Disordered" evidence="1">
    <location>
        <begin position="1"/>
        <end position="72"/>
    </location>
</feature>
<reference evidence="2 3" key="1">
    <citation type="journal article" date="2016" name="Mol. Biol. Evol.">
        <title>Comparative Genomics of Early-Diverging Mushroom-Forming Fungi Provides Insights into the Origins of Lignocellulose Decay Capabilities.</title>
        <authorList>
            <person name="Nagy L.G."/>
            <person name="Riley R."/>
            <person name="Tritt A."/>
            <person name="Adam C."/>
            <person name="Daum C."/>
            <person name="Floudas D."/>
            <person name="Sun H."/>
            <person name="Yadav J.S."/>
            <person name="Pangilinan J."/>
            <person name="Larsson K.H."/>
            <person name="Matsuura K."/>
            <person name="Barry K."/>
            <person name="Labutti K."/>
            <person name="Kuo R."/>
            <person name="Ohm R.A."/>
            <person name="Bhattacharya S.S."/>
            <person name="Shirouzu T."/>
            <person name="Yoshinaga Y."/>
            <person name="Martin F.M."/>
            <person name="Grigoriev I.V."/>
            <person name="Hibbett D.S."/>
        </authorList>
    </citation>
    <scope>NUCLEOTIDE SEQUENCE [LARGE SCALE GENOMIC DNA]</scope>
    <source>
        <strain evidence="2 3">HHB12029</strain>
    </source>
</reference>
<dbReference type="EMBL" id="KV426348">
    <property type="protein sequence ID" value="KZV82063.1"/>
    <property type="molecule type" value="Genomic_DNA"/>
</dbReference>
<proteinExistence type="predicted"/>
<protein>
    <submittedName>
        <fullName evidence="2">Uncharacterized protein</fullName>
    </submittedName>
</protein>
<feature type="region of interest" description="Disordered" evidence="1">
    <location>
        <begin position="431"/>
        <end position="641"/>
    </location>
</feature>
<dbReference type="OrthoDB" id="3329704at2759"/>
<dbReference type="Proteomes" id="UP000077266">
    <property type="component" value="Unassembled WGS sequence"/>
</dbReference>
<feature type="compositionally biased region" description="Low complexity" evidence="1">
    <location>
        <begin position="484"/>
        <end position="495"/>
    </location>
</feature>
<feature type="region of interest" description="Disordered" evidence="1">
    <location>
        <begin position="111"/>
        <end position="286"/>
    </location>
</feature>
<feature type="compositionally biased region" description="Basic and acidic residues" evidence="1">
    <location>
        <begin position="231"/>
        <end position="248"/>
    </location>
</feature>
<feature type="compositionally biased region" description="Low complexity" evidence="1">
    <location>
        <begin position="11"/>
        <end position="24"/>
    </location>
</feature>
<dbReference type="AlphaFoldDB" id="A0A165C9G6"/>
<feature type="compositionally biased region" description="Polar residues" evidence="1">
    <location>
        <begin position="57"/>
        <end position="66"/>
    </location>
</feature>
<evidence type="ECO:0000313" key="3">
    <source>
        <dbReference type="Proteomes" id="UP000077266"/>
    </source>
</evidence>
<accession>A0A165C9G6</accession>
<feature type="compositionally biased region" description="Polar residues" evidence="1">
    <location>
        <begin position="1"/>
        <end position="10"/>
    </location>
</feature>
<evidence type="ECO:0000313" key="2">
    <source>
        <dbReference type="EMBL" id="KZV82063.1"/>
    </source>
</evidence>
<gene>
    <name evidence="2" type="ORF">EXIGLDRAFT_844068</name>
</gene>
<dbReference type="InParanoid" id="A0A165C9G6"/>
<feature type="compositionally biased region" description="Polar residues" evidence="1">
    <location>
        <begin position="311"/>
        <end position="326"/>
    </location>
</feature>
<name>A0A165C9G6_EXIGL</name>
<feature type="compositionally biased region" description="Low complexity" evidence="1">
    <location>
        <begin position="111"/>
        <end position="121"/>
    </location>
</feature>
<evidence type="ECO:0000256" key="1">
    <source>
        <dbReference type="SAM" id="MobiDB-lite"/>
    </source>
</evidence>
<feature type="compositionally biased region" description="Polar residues" evidence="1">
    <location>
        <begin position="155"/>
        <end position="182"/>
    </location>
</feature>
<feature type="region of interest" description="Disordered" evidence="1">
    <location>
        <begin position="311"/>
        <end position="335"/>
    </location>
</feature>